<feature type="region of interest" description="Disordered" evidence="1">
    <location>
        <begin position="202"/>
        <end position="230"/>
    </location>
</feature>
<evidence type="ECO:0000313" key="2">
    <source>
        <dbReference type="EMBL" id="EME81242.1"/>
    </source>
</evidence>
<dbReference type="GeneID" id="19333576"/>
<evidence type="ECO:0000256" key="1">
    <source>
        <dbReference type="SAM" id="MobiDB-lite"/>
    </source>
</evidence>
<gene>
    <name evidence="2" type="ORF">MYCFIDRAFT_176544</name>
</gene>
<dbReference type="VEuPathDB" id="FungiDB:MYCFIDRAFT_176544"/>
<dbReference type="AlphaFoldDB" id="M3AUU8"/>
<organism evidence="2 3">
    <name type="scientific">Pseudocercospora fijiensis (strain CIRAD86)</name>
    <name type="common">Black leaf streak disease fungus</name>
    <name type="synonym">Mycosphaerella fijiensis</name>
    <dbReference type="NCBI Taxonomy" id="383855"/>
    <lineage>
        <taxon>Eukaryota</taxon>
        <taxon>Fungi</taxon>
        <taxon>Dikarya</taxon>
        <taxon>Ascomycota</taxon>
        <taxon>Pezizomycotina</taxon>
        <taxon>Dothideomycetes</taxon>
        <taxon>Dothideomycetidae</taxon>
        <taxon>Mycosphaerellales</taxon>
        <taxon>Mycosphaerellaceae</taxon>
        <taxon>Pseudocercospora</taxon>
    </lineage>
</organism>
<accession>M3AUU8</accession>
<dbReference type="KEGG" id="pfj:MYCFIDRAFT_176544"/>
<dbReference type="EMBL" id="KB446560">
    <property type="protein sequence ID" value="EME81242.1"/>
    <property type="molecule type" value="Genomic_DNA"/>
</dbReference>
<sequence length="230" mass="25852">MISSDSDSKVQRERRREIGSPAESLISDWTHSVLLICITTAAFLQLSRLKEGSAIGERHVNCRFISLYQNDYITPRAKRHGLGTLQCCGLSERDVGSRDEEARTVFIHSRFPSRDVTPSIRLSIAINIYSSNNYDIDLSQLPLSYLSRPSRPFPSTTAAYLEWLLIAHAANDDYILLENLALGFEIVDATYGNLRKAQGRECELESRQGMKTPKGPGSEHHYPALATPRR</sequence>
<keyword evidence="3" id="KW-1185">Reference proteome</keyword>
<dbReference type="RefSeq" id="XP_007928480.1">
    <property type="nucleotide sequence ID" value="XM_007930289.1"/>
</dbReference>
<proteinExistence type="predicted"/>
<reference evidence="2 3" key="1">
    <citation type="journal article" date="2012" name="PLoS Pathog.">
        <title>Diverse lifestyles and strategies of plant pathogenesis encoded in the genomes of eighteen Dothideomycetes fungi.</title>
        <authorList>
            <person name="Ohm R.A."/>
            <person name="Feau N."/>
            <person name="Henrissat B."/>
            <person name="Schoch C.L."/>
            <person name="Horwitz B.A."/>
            <person name="Barry K.W."/>
            <person name="Condon B.J."/>
            <person name="Copeland A.C."/>
            <person name="Dhillon B."/>
            <person name="Glaser F."/>
            <person name="Hesse C.N."/>
            <person name="Kosti I."/>
            <person name="LaButti K."/>
            <person name="Lindquist E.A."/>
            <person name="Lucas S."/>
            <person name="Salamov A.A."/>
            <person name="Bradshaw R.E."/>
            <person name="Ciuffetti L."/>
            <person name="Hamelin R.C."/>
            <person name="Kema G.H.J."/>
            <person name="Lawrence C."/>
            <person name="Scott J.A."/>
            <person name="Spatafora J.W."/>
            <person name="Turgeon B.G."/>
            <person name="de Wit P.J.G.M."/>
            <person name="Zhong S."/>
            <person name="Goodwin S.B."/>
            <person name="Grigoriev I.V."/>
        </authorList>
    </citation>
    <scope>NUCLEOTIDE SEQUENCE [LARGE SCALE GENOMIC DNA]</scope>
    <source>
        <strain evidence="2 3">CIRAD86</strain>
    </source>
</reference>
<dbReference type="HOGENOM" id="CLU_1205222_0_0_1"/>
<name>M3AUU8_PSEFD</name>
<dbReference type="Proteomes" id="UP000016932">
    <property type="component" value="Unassembled WGS sequence"/>
</dbReference>
<protein>
    <submittedName>
        <fullName evidence="2">Uncharacterized protein</fullName>
    </submittedName>
</protein>
<evidence type="ECO:0000313" key="3">
    <source>
        <dbReference type="Proteomes" id="UP000016932"/>
    </source>
</evidence>